<dbReference type="GO" id="GO:0005524">
    <property type="term" value="F:ATP binding"/>
    <property type="evidence" value="ECO:0007669"/>
    <property type="project" value="UniProtKB-KW"/>
</dbReference>
<feature type="compositionally biased region" description="Basic residues" evidence="10">
    <location>
        <begin position="1955"/>
        <end position="1967"/>
    </location>
</feature>
<feature type="region of interest" description="Disordered" evidence="10">
    <location>
        <begin position="1856"/>
        <end position="2052"/>
    </location>
</feature>
<dbReference type="GO" id="GO:0004386">
    <property type="term" value="F:helicase activity"/>
    <property type="evidence" value="ECO:0007669"/>
    <property type="project" value="UniProtKB-KW"/>
</dbReference>
<keyword evidence="7" id="KW-0238">DNA-binding</keyword>
<dbReference type="Pfam" id="PF07647">
    <property type="entry name" value="SAM_2"/>
    <property type="match status" value="1"/>
</dbReference>
<dbReference type="InterPro" id="IPR001650">
    <property type="entry name" value="Helicase_C-like"/>
</dbReference>
<reference evidence="13 14" key="1">
    <citation type="journal article" date="2020" name="Genomics">
        <title>Complete, high-quality genomes from long-read metagenomic sequencing of two wolf lichen thalli reveals enigmatic genome architecture.</title>
        <authorList>
            <person name="McKenzie S.K."/>
            <person name="Walston R.F."/>
            <person name="Allen J.L."/>
        </authorList>
    </citation>
    <scope>NUCLEOTIDE SEQUENCE [LARGE SCALE GENOMIC DNA]</scope>
    <source>
        <strain evidence="13">WasteWater1</strain>
    </source>
</reference>
<keyword evidence="4" id="KW-0378">Hydrolase</keyword>
<feature type="compositionally biased region" description="Low complexity" evidence="10">
    <location>
        <begin position="146"/>
        <end position="155"/>
    </location>
</feature>
<dbReference type="Pfam" id="PF00176">
    <property type="entry name" value="SNF2-rel_dom"/>
    <property type="match status" value="1"/>
</dbReference>
<proteinExistence type="inferred from homology"/>
<dbReference type="Gene3D" id="3.40.50.300">
    <property type="entry name" value="P-loop containing nucleotide triphosphate hydrolases"/>
    <property type="match status" value="1"/>
</dbReference>
<dbReference type="InterPro" id="IPR000330">
    <property type="entry name" value="SNF2_N"/>
</dbReference>
<feature type="compositionally biased region" description="Basic and acidic residues" evidence="10">
    <location>
        <begin position="756"/>
        <end position="765"/>
    </location>
</feature>
<evidence type="ECO:0000313" key="13">
    <source>
        <dbReference type="EMBL" id="KAF6223628.1"/>
    </source>
</evidence>
<feature type="compositionally biased region" description="Basic and acidic residues" evidence="10">
    <location>
        <begin position="1974"/>
        <end position="1984"/>
    </location>
</feature>
<feature type="compositionally biased region" description="Polar residues" evidence="10">
    <location>
        <begin position="274"/>
        <end position="290"/>
    </location>
</feature>
<dbReference type="SMART" id="SM00490">
    <property type="entry name" value="HELICc"/>
    <property type="match status" value="1"/>
</dbReference>
<feature type="compositionally biased region" description="Polar residues" evidence="10">
    <location>
        <begin position="1920"/>
        <end position="1945"/>
    </location>
</feature>
<keyword evidence="14" id="KW-1185">Reference proteome</keyword>
<keyword evidence="3" id="KW-0547">Nucleotide-binding</keyword>
<evidence type="ECO:0000256" key="7">
    <source>
        <dbReference type="ARBA" id="ARBA00023125"/>
    </source>
</evidence>
<dbReference type="InterPro" id="IPR001660">
    <property type="entry name" value="SAM"/>
</dbReference>
<evidence type="ECO:0000256" key="5">
    <source>
        <dbReference type="ARBA" id="ARBA00022806"/>
    </source>
</evidence>
<keyword evidence="6" id="KW-0067">ATP-binding</keyword>
<dbReference type="Gene3D" id="1.10.150.50">
    <property type="entry name" value="Transcription Factor, Ets-1"/>
    <property type="match status" value="1"/>
</dbReference>
<feature type="compositionally biased region" description="Basic and acidic residues" evidence="10">
    <location>
        <begin position="1129"/>
        <end position="1154"/>
    </location>
</feature>
<feature type="region of interest" description="Disordered" evidence="10">
    <location>
        <begin position="835"/>
        <end position="899"/>
    </location>
</feature>
<protein>
    <recommendedName>
        <fullName evidence="15">SNF2 family helicase/ATPase</fullName>
    </recommendedName>
</protein>
<dbReference type="InterPro" id="IPR014001">
    <property type="entry name" value="Helicase_ATP-bd"/>
</dbReference>
<dbReference type="GO" id="GO:0005634">
    <property type="term" value="C:nucleus"/>
    <property type="evidence" value="ECO:0007669"/>
    <property type="project" value="UniProtKB-SubCell"/>
</dbReference>
<dbReference type="SUPFAM" id="SSF52540">
    <property type="entry name" value="P-loop containing nucleoside triphosphate hydrolases"/>
    <property type="match status" value="2"/>
</dbReference>
<evidence type="ECO:0000259" key="11">
    <source>
        <dbReference type="PROSITE" id="PS51192"/>
    </source>
</evidence>
<comment type="subcellular location">
    <subcellularLocation>
        <location evidence="1">Nucleus</location>
    </subcellularLocation>
</comment>
<feature type="region of interest" description="Disordered" evidence="10">
    <location>
        <begin position="274"/>
        <end position="304"/>
    </location>
</feature>
<dbReference type="InterPro" id="IPR049730">
    <property type="entry name" value="SNF2/RAD54-like_C"/>
</dbReference>
<dbReference type="InterPro" id="IPR027417">
    <property type="entry name" value="P-loop_NTPase"/>
</dbReference>
<feature type="compositionally biased region" description="Basic and acidic residues" evidence="10">
    <location>
        <begin position="2012"/>
        <end position="2031"/>
    </location>
</feature>
<evidence type="ECO:0000259" key="12">
    <source>
        <dbReference type="PROSITE" id="PS51194"/>
    </source>
</evidence>
<dbReference type="EMBL" id="JACCJB010000010">
    <property type="protein sequence ID" value="KAF6223628.1"/>
    <property type="molecule type" value="Genomic_DNA"/>
</dbReference>
<dbReference type="Pfam" id="PF00271">
    <property type="entry name" value="Helicase_C"/>
    <property type="match status" value="1"/>
</dbReference>
<feature type="region of interest" description="Disordered" evidence="10">
    <location>
        <begin position="1103"/>
        <end position="1161"/>
    </location>
</feature>
<organism evidence="13 14">
    <name type="scientific">Letharia lupina</name>
    <dbReference type="NCBI Taxonomy" id="560253"/>
    <lineage>
        <taxon>Eukaryota</taxon>
        <taxon>Fungi</taxon>
        <taxon>Dikarya</taxon>
        <taxon>Ascomycota</taxon>
        <taxon>Pezizomycotina</taxon>
        <taxon>Lecanoromycetes</taxon>
        <taxon>OSLEUM clade</taxon>
        <taxon>Lecanoromycetidae</taxon>
        <taxon>Lecanorales</taxon>
        <taxon>Lecanorineae</taxon>
        <taxon>Parmeliaceae</taxon>
        <taxon>Letharia</taxon>
    </lineage>
</organism>
<comment type="similarity">
    <text evidence="2">Belongs to the SNF2/RAD54 helicase family.</text>
</comment>
<dbReference type="InterPro" id="IPR038718">
    <property type="entry name" value="SNF2-like_sf"/>
</dbReference>
<dbReference type="Gene3D" id="3.40.50.10810">
    <property type="entry name" value="Tandem AAA-ATPase domain"/>
    <property type="match status" value="1"/>
</dbReference>
<dbReference type="PROSITE" id="PS51192">
    <property type="entry name" value="HELICASE_ATP_BIND_1"/>
    <property type="match status" value="1"/>
</dbReference>
<dbReference type="PANTHER" id="PTHR45797:SF1">
    <property type="entry name" value="HELICASE ARIP4"/>
    <property type="match status" value="1"/>
</dbReference>
<feature type="domain" description="Helicase C-terminal" evidence="12">
    <location>
        <begin position="1617"/>
        <end position="1763"/>
    </location>
</feature>
<feature type="region of interest" description="Disordered" evidence="10">
    <location>
        <begin position="756"/>
        <end position="775"/>
    </location>
</feature>
<dbReference type="GO" id="GO:0016887">
    <property type="term" value="F:ATP hydrolysis activity"/>
    <property type="evidence" value="ECO:0007669"/>
    <property type="project" value="InterPro"/>
</dbReference>
<keyword evidence="9" id="KW-0175">Coiled coil</keyword>
<keyword evidence="8" id="KW-0539">Nucleus</keyword>
<evidence type="ECO:0000256" key="6">
    <source>
        <dbReference type="ARBA" id="ARBA00022840"/>
    </source>
</evidence>
<dbReference type="InterPro" id="IPR056026">
    <property type="entry name" value="DUF7607"/>
</dbReference>
<evidence type="ECO:0000256" key="2">
    <source>
        <dbReference type="ARBA" id="ARBA00007025"/>
    </source>
</evidence>
<dbReference type="RefSeq" id="XP_037152845.1">
    <property type="nucleotide sequence ID" value="XM_037291410.1"/>
</dbReference>
<feature type="region of interest" description="Disordered" evidence="10">
    <location>
        <begin position="905"/>
        <end position="924"/>
    </location>
</feature>
<evidence type="ECO:0000313" key="14">
    <source>
        <dbReference type="Proteomes" id="UP000593566"/>
    </source>
</evidence>
<evidence type="ECO:0000256" key="4">
    <source>
        <dbReference type="ARBA" id="ARBA00022801"/>
    </source>
</evidence>
<evidence type="ECO:0000256" key="1">
    <source>
        <dbReference type="ARBA" id="ARBA00004123"/>
    </source>
</evidence>
<dbReference type="InterPro" id="IPR013761">
    <property type="entry name" value="SAM/pointed_sf"/>
</dbReference>
<feature type="compositionally biased region" description="Polar residues" evidence="10">
    <location>
        <begin position="860"/>
        <end position="871"/>
    </location>
</feature>
<dbReference type="PANTHER" id="PTHR45797">
    <property type="entry name" value="RAD54-LIKE"/>
    <property type="match status" value="1"/>
</dbReference>
<gene>
    <name evidence="13" type="ORF">HO133_000471</name>
</gene>
<feature type="region of interest" description="Disordered" evidence="10">
    <location>
        <begin position="146"/>
        <end position="188"/>
    </location>
</feature>
<feature type="domain" description="Helicase ATP-binding" evidence="11">
    <location>
        <begin position="1210"/>
        <end position="1414"/>
    </location>
</feature>
<dbReference type="SMART" id="SM00487">
    <property type="entry name" value="DEXDc"/>
    <property type="match status" value="1"/>
</dbReference>
<dbReference type="GO" id="GO:0003677">
    <property type="term" value="F:DNA binding"/>
    <property type="evidence" value="ECO:0007669"/>
    <property type="project" value="UniProtKB-KW"/>
</dbReference>
<comment type="caution">
    <text evidence="13">The sequence shown here is derived from an EMBL/GenBank/DDBJ whole genome shotgun (WGS) entry which is preliminary data.</text>
</comment>
<evidence type="ECO:0000256" key="8">
    <source>
        <dbReference type="ARBA" id="ARBA00023242"/>
    </source>
</evidence>
<accession>A0A8H6CHQ0</accession>
<dbReference type="SUPFAM" id="SSF47769">
    <property type="entry name" value="SAM/Pointed domain"/>
    <property type="match status" value="1"/>
</dbReference>
<dbReference type="Pfam" id="PF24580">
    <property type="entry name" value="DUF7607"/>
    <property type="match status" value="1"/>
</dbReference>
<dbReference type="PROSITE" id="PS51194">
    <property type="entry name" value="HELICASE_CTER"/>
    <property type="match status" value="1"/>
</dbReference>
<dbReference type="CDD" id="cd18007">
    <property type="entry name" value="DEXHc_ATRX-like"/>
    <property type="match status" value="1"/>
</dbReference>
<sequence length="2072" mass="232153">MSFIQPSIEGPPSSIQDPRDWTVDQVIFALTDPESRLLTEDARSSLPDASILAEILRENDVTGLALLTEVNTSSLRDELGIKSMGHRATIKHIIQELQYMSPKFQEQQARRSARLSSVGLDSRIGSPYFATPSSFEPRAASRALALTTSPSASSAQVQNYSGPGQPPAQPRDDLKEGPELQGLDRPNTITFRSLEDMQVGEGLGINMTEGKLYEVKPQETRNNPGVIALVHEEPLSDAKNASNTEQAERLGLQDETIFIDDTGKKRRRLVLAQPSASGPTQTIAAKSSTFDEPPSSPETLRKDTNANTSFESNVLSISDCPNFDDELLQESRKPPVLVEAATSMSGSALDSVEAAAEPGAVLINDNGQKRMRPFLVHEADLDSEDRQTVKPILKKVNDTFGSSVPDLREVEHTEHLLQRSYGKKAKRKADQIYLGLESMPIDNLVYGDVALGKDLGKDQAVGTSSQLVPPDEPDDFNIAPNNDVAKGQRLYVNARMKYLLRGQRVSLERDGRGHVGVIPYPDMISKKNCPLSITVFSPSSQGVIASRANRSKWTIDKVVPDATEVHGRTGNVFNVADPALARDESEDPEWKALEKWNFMDGKDEVLPVYGDSNSEGEYDLETWREMEKERGKIARPLGLSKSVKLTSAEIQGAIDVAVEQIVCEWTLKRLPKLKFKQWRLWAKSRRNRDSRNQIESFTREFEKLEARIAGLRKEIAQEEWSKSSQINKQCKSMQHSIFDREDYKWKIATLQLQKAPEKLPPETRQPRRAKSLGPGEILKDGEEILTADTETPDSSEDDLEDFIVEDDADEDIYQPVVVDDDLTMADVEDGIDSDTLIVEGPKPKTPIKRTEKFSQPAPSPSSVIDLTQQSDPVEPEISAPKHEPSYAIQTPPLYSSENDSEIFQRSRSKKPVFRMPPTVPKSPTKTTEIICLESDSNDSVGYRNLDPPNRFPALDDVDKIRNMNAAELVERQDRKRLLKWMVAHASVSQRQSAFSYLNQTSMEVSRANVVSGLTELRNHKRRLKNMDKEDSDSIMRVATWRVCWTIPVKITPEGLQTPHIIATLEDDGYELFYDFLLECLQHYQIAPALPNRIKSKKKRLRVLREESDESPQESPFRKRKYLVTESQETLDKRQAAQERMRGDEERRRREELKSRLSKMSSQAGDPLEVIVNPGKLEDEEFVRLNPAFGNGARLKPHQKEGLQFMWREITGDHQNLQGCLLAHAQGLGKTMQVISLLVTIAEASISENKDIRQQIPLELRESRTLILCPVTLVENWWDELLIWPPSSSNSLGKLRKVSSAIGLPIRLNEILAWSSEGGVLILGYPTFTELIQNKSRANRPPALDESQHQRIKKALLEGPSLVVADEAHNFKNRASDINRAINQIKTTSRIALTGTPLANRLGEYYSMIDWIAPDYLGKPAEFLATYEEPIYAGLYRDSSDSQYRESRKRLKALELELEPKVHRRGNAVLHAELKGKMEFVITVPLTKLQDDLYRIYTGSMLGASKGGEPKQALLWSWLGLLQLLCNHPKSFREGLLALRAEYEYSSKTKPSVAKKKARQSDAEEGPLGSEEDAVQLNEPVSRIGLRQIISESERVFEMLATPVDALCLSNKMQVLMSVLEFAEAAQDKVLVFSHRISTLDFIGDRLAEANKPYARIDGKMLPEKRQPITKEFNEGKMNICLISTRAGGTGLNLFGANRVVIIDDHFNPMWERQAIGRAYRIGQRKPVYVYRLTVGGTFEQAIQNQALFKEQLANRVVDKKNPNRHAVKGAGQYLFLPKTVKQEDLSQFLNEDALLDHLLADQTTNRILSITPSETFHIEDGIELTPEESKEAEQMKKDFELSRRDPIAHNALMTRRREEEARKLRQHVASFPQQSGASKHHAHSTQPSRWDHPLIATGDMLLPPSTAPAGGPLLYEPTIANPSAAVSPNLGQPQTGSLPDSNSTAGKGASVRAPKQTHPRFGARRRLSGTPDFTSHDLQKHIEDSITVPDTSGSTPRNSANGNTTEVNGKMNESKENRGGRKRSDPADEQHKRKKLKRALAPTAGPAHWEAMNKNFEDFLSREADRPSNGRS</sequence>
<dbReference type="CDD" id="cd18793">
    <property type="entry name" value="SF2_C_SNF"/>
    <property type="match status" value="1"/>
</dbReference>
<name>A0A8H6CHQ0_9LECA</name>
<feature type="region of interest" description="Disordered" evidence="10">
    <location>
        <begin position="1550"/>
        <end position="1573"/>
    </location>
</feature>
<evidence type="ECO:0008006" key="15">
    <source>
        <dbReference type="Google" id="ProtNLM"/>
    </source>
</evidence>
<evidence type="ECO:0000256" key="3">
    <source>
        <dbReference type="ARBA" id="ARBA00022741"/>
    </source>
</evidence>
<keyword evidence="5" id="KW-0347">Helicase</keyword>
<feature type="coiled-coil region" evidence="9">
    <location>
        <begin position="687"/>
        <end position="721"/>
    </location>
</feature>
<dbReference type="GeneID" id="59328890"/>
<dbReference type="InterPro" id="IPR044574">
    <property type="entry name" value="ARIP4-like"/>
</dbReference>
<feature type="compositionally biased region" description="Polar residues" evidence="10">
    <location>
        <begin position="1988"/>
        <end position="2007"/>
    </location>
</feature>
<evidence type="ECO:0000256" key="9">
    <source>
        <dbReference type="SAM" id="Coils"/>
    </source>
</evidence>
<dbReference type="Proteomes" id="UP000593566">
    <property type="component" value="Unassembled WGS sequence"/>
</dbReference>
<evidence type="ECO:0000256" key="10">
    <source>
        <dbReference type="SAM" id="MobiDB-lite"/>
    </source>
</evidence>